<name>A0AAV8FHS4_9POAL</name>
<evidence type="ECO:0000256" key="1">
    <source>
        <dbReference type="ARBA" id="ARBA00002952"/>
    </source>
</evidence>
<evidence type="ECO:0000259" key="7">
    <source>
        <dbReference type="Pfam" id="PF01765"/>
    </source>
</evidence>
<evidence type="ECO:0000256" key="6">
    <source>
        <dbReference type="SAM" id="Phobius"/>
    </source>
</evidence>
<organism evidence="8 9">
    <name type="scientific">Rhynchospora pubera</name>
    <dbReference type="NCBI Taxonomy" id="906938"/>
    <lineage>
        <taxon>Eukaryota</taxon>
        <taxon>Viridiplantae</taxon>
        <taxon>Streptophyta</taxon>
        <taxon>Embryophyta</taxon>
        <taxon>Tracheophyta</taxon>
        <taxon>Spermatophyta</taxon>
        <taxon>Magnoliopsida</taxon>
        <taxon>Liliopsida</taxon>
        <taxon>Poales</taxon>
        <taxon>Cyperaceae</taxon>
        <taxon>Cyperoideae</taxon>
        <taxon>Rhynchosporeae</taxon>
        <taxon>Rhynchospora</taxon>
    </lineage>
</organism>
<dbReference type="GO" id="GO:0005739">
    <property type="term" value="C:mitochondrion"/>
    <property type="evidence" value="ECO:0007669"/>
    <property type="project" value="TreeGrafter"/>
</dbReference>
<keyword evidence="6" id="KW-0812">Transmembrane</keyword>
<comment type="function">
    <text evidence="1">Responsible for the release of ribosomes from messenger RNA at the termination of chloroplastic protein biosynthesis.</text>
</comment>
<dbReference type="Proteomes" id="UP001140206">
    <property type="component" value="Chromosome 2"/>
</dbReference>
<dbReference type="InterPro" id="IPR023584">
    <property type="entry name" value="Ribosome_recyc_fac_dom"/>
</dbReference>
<dbReference type="Pfam" id="PF01765">
    <property type="entry name" value="RRF"/>
    <property type="match status" value="1"/>
</dbReference>
<dbReference type="SUPFAM" id="SSF55194">
    <property type="entry name" value="Ribosome recycling factor, RRF"/>
    <property type="match status" value="1"/>
</dbReference>
<keyword evidence="6" id="KW-0472">Membrane</keyword>
<reference evidence="8" key="1">
    <citation type="submission" date="2022-08" db="EMBL/GenBank/DDBJ databases">
        <authorList>
            <person name="Marques A."/>
        </authorList>
    </citation>
    <scope>NUCLEOTIDE SEQUENCE</scope>
    <source>
        <strain evidence="8">RhyPub2mFocal</strain>
        <tissue evidence="8">Leaves</tissue>
    </source>
</reference>
<dbReference type="PANTHER" id="PTHR20982">
    <property type="entry name" value="RIBOSOME RECYCLING FACTOR"/>
    <property type="match status" value="1"/>
</dbReference>
<keyword evidence="9" id="KW-1185">Reference proteome</keyword>
<dbReference type="InterPro" id="IPR036191">
    <property type="entry name" value="RRF_sf"/>
</dbReference>
<evidence type="ECO:0000313" key="8">
    <source>
        <dbReference type="EMBL" id="KAJ4790527.1"/>
    </source>
</evidence>
<evidence type="ECO:0000256" key="2">
    <source>
        <dbReference type="ARBA" id="ARBA00005912"/>
    </source>
</evidence>
<sequence>MAICLRRALASRGLLSLCGARHLTGLSSLTSLISNPSVDELLRPNPRFNGGLEGSRSDFYYLDRRGFAKGKKQKEQNDGDTVQADVNVGPTVKSAATSQMEAAVVALARELSKLRTGRASAGMLDHIMVEIGGVKTALNRVAVVSVINAQTLSVTPYDPTSIKSVEHAIISSPLSINPTVDGQRIIAPIPRLTKENVQALCKLVAKSAEDVKQSIRRARQKAIDTIKKSASSMSKDDVKRLEKDDILPTKQLPRVVGERLLYTLILLCLNLQSQLMTCARPRKRRFQAEMQICVNIFFVGYLSFETLIWDEFVLGVLFFCGLSLKL</sequence>
<dbReference type="GO" id="GO:0043023">
    <property type="term" value="F:ribosomal large subunit binding"/>
    <property type="evidence" value="ECO:0007669"/>
    <property type="project" value="TreeGrafter"/>
</dbReference>
<dbReference type="GO" id="GO:0006412">
    <property type="term" value="P:translation"/>
    <property type="evidence" value="ECO:0007669"/>
    <property type="project" value="UniProtKB-KW"/>
</dbReference>
<accession>A0AAV8FHS4</accession>
<dbReference type="FunFam" id="3.30.1360.40:FF:000001">
    <property type="entry name" value="Ribosome-recycling factor"/>
    <property type="match status" value="1"/>
</dbReference>
<dbReference type="Gene3D" id="1.10.132.20">
    <property type="entry name" value="Ribosome-recycling factor"/>
    <property type="match status" value="1"/>
</dbReference>
<dbReference type="Gene3D" id="3.30.1360.40">
    <property type="match status" value="1"/>
</dbReference>
<dbReference type="InterPro" id="IPR002661">
    <property type="entry name" value="Ribosome_recyc_fac"/>
</dbReference>
<feature type="domain" description="Ribosome recycling factor" evidence="7">
    <location>
        <begin position="108"/>
        <end position="244"/>
    </location>
</feature>
<comment type="caution">
    <text evidence="8">The sequence shown here is derived from an EMBL/GenBank/DDBJ whole genome shotgun (WGS) entry which is preliminary data.</text>
</comment>
<protein>
    <recommendedName>
        <fullName evidence="3">Ribosome-recycling factor, chloroplastic</fullName>
    </recommendedName>
    <alternativeName>
        <fullName evidence="5">Ribosome-releasing factor, chloroplastic</fullName>
    </alternativeName>
</protein>
<proteinExistence type="inferred from homology"/>
<comment type="similarity">
    <text evidence="2">Belongs to the RRF family.</text>
</comment>
<evidence type="ECO:0000256" key="3">
    <source>
        <dbReference type="ARBA" id="ARBA00014063"/>
    </source>
</evidence>
<dbReference type="EMBL" id="JAMFTS010000002">
    <property type="protein sequence ID" value="KAJ4790527.1"/>
    <property type="molecule type" value="Genomic_DNA"/>
</dbReference>
<gene>
    <name evidence="8" type="ORF">LUZ62_041773</name>
</gene>
<keyword evidence="6" id="KW-1133">Transmembrane helix</keyword>
<evidence type="ECO:0000256" key="5">
    <source>
        <dbReference type="ARBA" id="ARBA00032397"/>
    </source>
</evidence>
<feature type="transmembrane region" description="Helical" evidence="6">
    <location>
        <begin position="292"/>
        <end position="324"/>
    </location>
</feature>
<evidence type="ECO:0000256" key="4">
    <source>
        <dbReference type="ARBA" id="ARBA00022917"/>
    </source>
</evidence>
<evidence type="ECO:0000313" key="9">
    <source>
        <dbReference type="Proteomes" id="UP001140206"/>
    </source>
</evidence>
<keyword evidence="4" id="KW-0648">Protein biosynthesis</keyword>
<dbReference type="PANTHER" id="PTHR20982:SF3">
    <property type="entry name" value="MITOCHONDRIAL RIBOSOME RECYCLING FACTOR PSEUDO 1"/>
    <property type="match status" value="1"/>
</dbReference>
<dbReference type="AlphaFoldDB" id="A0AAV8FHS4"/>